<reference evidence="1 2" key="1">
    <citation type="submission" date="2020-08" db="EMBL/GenBank/DDBJ databases">
        <title>Sequencing the genomes of 1000 actinobacteria strains.</title>
        <authorList>
            <person name="Klenk H.-P."/>
        </authorList>
    </citation>
    <scope>NUCLEOTIDE SEQUENCE [LARGE SCALE GENOMIC DNA]</scope>
    <source>
        <strain evidence="1 2">DSM 44551</strain>
    </source>
</reference>
<comment type="caution">
    <text evidence="1">The sequence shown here is derived from an EMBL/GenBank/DDBJ whole genome shotgun (WGS) entry which is preliminary data.</text>
</comment>
<protein>
    <submittedName>
        <fullName evidence="1">Uncharacterized protein</fullName>
    </submittedName>
</protein>
<dbReference type="Gene3D" id="3.40.50.1220">
    <property type="entry name" value="TPP-binding domain"/>
    <property type="match status" value="1"/>
</dbReference>
<dbReference type="InterPro" id="IPR029035">
    <property type="entry name" value="DHS-like_NAD/FAD-binding_dom"/>
</dbReference>
<sequence length="422" mass="47386">MLFPYPVIDPLGPGQVETWKAHFAGRAHERPRCIEEGIWRRTQEPQNAAASGWSPEESGRRRMVHYNYRYRLDTVHPMPRLVLDQFYLYHSLTGPKADIEAFLRRVEGWLTEGGWRRRGAAWARGDLRCRITAADEHPEDVRAGRPNPPGFSSMEAVFTSVGARIPRQVRHLPWDVLAWGVRRRERRGTPQYAPDLSGLADYLPFQVELGCGTSIEAGIPPLHYLHEVYRVTDRRKDAPSSGRRFILRPQDDPLLGELLVTPGKKFPELVAMFKAAVEAEPTPAHRALKALNDAGKMVGPVINHNFDILAGRTGLEECFVRRYDQKAPPVPLLDGARALLVIGLHADRRAVQARARARGMKVFFLDLEAVPDGGVLRRYPVEGAREGDVVVRREATPALLELCDRLGVAVPGEHAPTIGHRL</sequence>
<evidence type="ECO:0000313" key="2">
    <source>
        <dbReference type="Proteomes" id="UP000572635"/>
    </source>
</evidence>
<organism evidence="1 2">
    <name type="scientific">Nocardiopsis composta</name>
    <dbReference type="NCBI Taxonomy" id="157465"/>
    <lineage>
        <taxon>Bacteria</taxon>
        <taxon>Bacillati</taxon>
        <taxon>Actinomycetota</taxon>
        <taxon>Actinomycetes</taxon>
        <taxon>Streptosporangiales</taxon>
        <taxon>Nocardiopsidaceae</taxon>
        <taxon>Nocardiopsis</taxon>
    </lineage>
</organism>
<keyword evidence="2" id="KW-1185">Reference proteome</keyword>
<accession>A0A7W8VG75</accession>
<name>A0A7W8VG75_9ACTN</name>
<evidence type="ECO:0000313" key="1">
    <source>
        <dbReference type="EMBL" id="MBB5435162.1"/>
    </source>
</evidence>
<dbReference type="SUPFAM" id="SSF52467">
    <property type="entry name" value="DHS-like NAD/FAD-binding domain"/>
    <property type="match status" value="1"/>
</dbReference>
<dbReference type="AlphaFoldDB" id="A0A7W8VG75"/>
<proteinExistence type="predicted"/>
<dbReference type="Proteomes" id="UP000572635">
    <property type="component" value="Unassembled WGS sequence"/>
</dbReference>
<dbReference type="RefSeq" id="WP_184396674.1">
    <property type="nucleotide sequence ID" value="NZ_BAAAJD010000105.1"/>
</dbReference>
<dbReference type="EMBL" id="JACHDB010000001">
    <property type="protein sequence ID" value="MBB5435162.1"/>
    <property type="molecule type" value="Genomic_DNA"/>
</dbReference>
<gene>
    <name evidence="1" type="ORF">HDA36_005246</name>
</gene>